<organism evidence="1 2">
    <name type="scientific">Actinomadura harenae</name>
    <dbReference type="NCBI Taxonomy" id="2483351"/>
    <lineage>
        <taxon>Bacteria</taxon>
        <taxon>Bacillati</taxon>
        <taxon>Actinomycetota</taxon>
        <taxon>Actinomycetes</taxon>
        <taxon>Streptosporangiales</taxon>
        <taxon>Thermomonosporaceae</taxon>
        <taxon>Actinomadura</taxon>
    </lineage>
</organism>
<proteinExistence type="predicted"/>
<comment type="caution">
    <text evidence="1">The sequence shown here is derived from an EMBL/GenBank/DDBJ whole genome shotgun (WGS) entry which is preliminary data.</text>
</comment>
<protein>
    <submittedName>
        <fullName evidence="1">Uncharacterized protein</fullName>
    </submittedName>
</protein>
<name>A0A3M2M305_9ACTN</name>
<dbReference type="AlphaFoldDB" id="A0A3M2M305"/>
<keyword evidence="2" id="KW-1185">Reference proteome</keyword>
<gene>
    <name evidence="1" type="ORF">EBO15_15080</name>
</gene>
<accession>A0A3M2M305</accession>
<dbReference type="RefSeq" id="WP_122195015.1">
    <property type="nucleotide sequence ID" value="NZ_JBHSKC010000018.1"/>
</dbReference>
<evidence type="ECO:0000313" key="2">
    <source>
        <dbReference type="Proteomes" id="UP000282674"/>
    </source>
</evidence>
<reference evidence="1 2" key="1">
    <citation type="submission" date="2018-10" db="EMBL/GenBank/DDBJ databases">
        <title>Isolation from soil.</title>
        <authorList>
            <person name="Hu J."/>
        </authorList>
    </citation>
    <scope>NUCLEOTIDE SEQUENCE [LARGE SCALE GENOMIC DNA]</scope>
    <source>
        <strain evidence="1 2">NEAU-Ht49</strain>
    </source>
</reference>
<dbReference type="EMBL" id="RFFG01000023">
    <property type="protein sequence ID" value="RMI43792.1"/>
    <property type="molecule type" value="Genomic_DNA"/>
</dbReference>
<evidence type="ECO:0000313" key="1">
    <source>
        <dbReference type="EMBL" id="RMI43792.1"/>
    </source>
</evidence>
<dbReference type="Proteomes" id="UP000282674">
    <property type="component" value="Unassembled WGS sequence"/>
</dbReference>
<sequence length="201" mass="21939">MSTPFTILREQSPGRVRAIVDHFADRVRLAAYSDGTPWEVYSDHRRDQQIARAHFAELAWRSATLPPRLRSDYVAPLYVDHHKLVNWSRLSRNIKGADVLPVASVSLTAPLPAEVTQVGWGDDVEDSFWSLSSDEPLALGNGGGYAFASVCLLFPLDVDLPDVPASADSDDLVSVAVEYIEILVPALNAAVCPAIESLEQG</sequence>